<evidence type="ECO:0000313" key="3">
    <source>
        <dbReference type="Proteomes" id="UP001211907"/>
    </source>
</evidence>
<feature type="region of interest" description="Disordered" evidence="1">
    <location>
        <begin position="381"/>
        <end position="416"/>
    </location>
</feature>
<feature type="region of interest" description="Disordered" evidence="1">
    <location>
        <begin position="1186"/>
        <end position="1214"/>
    </location>
</feature>
<feature type="compositionally biased region" description="Polar residues" evidence="1">
    <location>
        <begin position="882"/>
        <end position="893"/>
    </location>
</feature>
<name>A0AAD5XC04_9FUNG</name>
<comment type="caution">
    <text evidence="2">The sequence shown here is derived from an EMBL/GenBank/DDBJ whole genome shotgun (WGS) entry which is preliminary data.</text>
</comment>
<feature type="compositionally biased region" description="Polar residues" evidence="1">
    <location>
        <begin position="382"/>
        <end position="396"/>
    </location>
</feature>
<dbReference type="EMBL" id="JADGJH010001027">
    <property type="protein sequence ID" value="KAJ3119756.1"/>
    <property type="molecule type" value="Genomic_DNA"/>
</dbReference>
<protein>
    <submittedName>
        <fullName evidence="2">Uncharacterized protein</fullName>
    </submittedName>
</protein>
<feature type="region of interest" description="Disordered" evidence="1">
    <location>
        <begin position="968"/>
        <end position="987"/>
    </location>
</feature>
<evidence type="ECO:0000256" key="1">
    <source>
        <dbReference type="SAM" id="MobiDB-lite"/>
    </source>
</evidence>
<feature type="compositionally biased region" description="Basic and acidic residues" evidence="1">
    <location>
        <begin position="1123"/>
        <end position="1135"/>
    </location>
</feature>
<reference evidence="2" key="1">
    <citation type="submission" date="2020-05" db="EMBL/GenBank/DDBJ databases">
        <title>Phylogenomic resolution of chytrid fungi.</title>
        <authorList>
            <person name="Stajich J.E."/>
            <person name="Amses K."/>
            <person name="Simmons R."/>
            <person name="Seto K."/>
            <person name="Myers J."/>
            <person name="Bonds A."/>
            <person name="Quandt C.A."/>
            <person name="Barry K."/>
            <person name="Liu P."/>
            <person name="Grigoriev I."/>
            <person name="Longcore J.E."/>
            <person name="James T.Y."/>
        </authorList>
    </citation>
    <scope>NUCLEOTIDE SEQUENCE</scope>
    <source>
        <strain evidence="2">JEL0513</strain>
    </source>
</reference>
<accession>A0AAD5XC04</accession>
<dbReference type="Proteomes" id="UP001211907">
    <property type="component" value="Unassembled WGS sequence"/>
</dbReference>
<organism evidence="2 3">
    <name type="scientific">Physocladia obscura</name>
    <dbReference type="NCBI Taxonomy" id="109957"/>
    <lineage>
        <taxon>Eukaryota</taxon>
        <taxon>Fungi</taxon>
        <taxon>Fungi incertae sedis</taxon>
        <taxon>Chytridiomycota</taxon>
        <taxon>Chytridiomycota incertae sedis</taxon>
        <taxon>Chytridiomycetes</taxon>
        <taxon>Chytridiales</taxon>
        <taxon>Chytriomycetaceae</taxon>
        <taxon>Physocladia</taxon>
    </lineage>
</organism>
<feature type="compositionally biased region" description="Acidic residues" evidence="1">
    <location>
        <begin position="1075"/>
        <end position="1087"/>
    </location>
</feature>
<proteinExistence type="predicted"/>
<feature type="compositionally biased region" description="Polar residues" evidence="1">
    <location>
        <begin position="968"/>
        <end position="985"/>
    </location>
</feature>
<feature type="region of interest" description="Disordered" evidence="1">
    <location>
        <begin position="1120"/>
        <end position="1156"/>
    </location>
</feature>
<feature type="region of interest" description="Disordered" evidence="1">
    <location>
        <begin position="806"/>
        <end position="827"/>
    </location>
</feature>
<keyword evidence="3" id="KW-1185">Reference proteome</keyword>
<sequence length="1402" mass="155919">MKEIHLLQNLRKFLLNRIAPRHEQKYVGFDGKLVNSAIKQTNSDDQWLDVDYESLTGNEKESTTGNETAILESPDPKYDSRFDFATIASFVRITADTGQLDMLDDFYDEVNLAHYCSLLNIVLPSSFAILKTRAAEKTAETNDTPQYETNYGGMKNEAEIERKSINEKSEHELIVKLNETALILDTGVGKDFKKEVVKDEGERVEKATLEYSFSSESKVDTKEREPKIQNNDAITKNMINKQADLSVSDQLLSKSILLVSDNIPAKNFVESETNSESIASDDNFAITESKQGNETMTVNVVIEHARANENLDNDPPLEENTASPHIDQKFEAIMILVESSSKTPVKDIATSKTPVTLKNKLMQKMLKNACTTAIKVTEAAKSVSSRKSTRNTTTPRKISDNKAKNENAPGFNSNGVFDSSSLTTPLKVCRDSESVLWQKSSKRVTQPNLRNISDIAVEAGSNSFEQESQNERASSTGVPLETNGASFISTAIVTPREFKKLVVHTEYEIPDEKILEQLIENPLKIEETELCSSLKNAKKSSITRNIIHSSDAQYVNDSTTEMVIDINKSETVANTIPSVTPKNKNAVTNALSARKNTTQTIQFFGCPTKSVEVVTPESSQLYWTILGKEKGEKEKSVAKEPRFEQYSKAAYDNIEFEELVIPVTPVKVASVKTIATKNCRKILAKNMAEIPTHAVTKSASVQKNAQRVTVDIDFIESETNTEDGNQETVVVTDENPRLQHMEPIVDEIQMKQSQCDFVEGFESRDAVKLVDASSVTPAKHLASGFNHHFFKNPIRMVNSVKRVARTKATDSAQLPDNSSKKGSDDAAPTIIEQEFEGIVDTKQAGAVDANNSTVQEVTFKRNKKKRVTRAKNIKPDTADPVEQSQNSKSMSQVESEIPIDFVVELDESLIDSSNAVAVVEVVKVVTAKKIIKNKGLRSKSRKRSVTESVVEVEDQKKLPKGTMASETLTHSNCFKQTEGSGSSAFSRVPKVETQLSSNIANEPKEIHESTELVIKSRTSASKSAKTQPEPPIVPKSGVEENFELVLKNAPAGLETKKSANEHRTKRKRGGKMSEVEEEYPEFVEESQDIEPKKKIWKNLKADDVVETILDVPEELVPRRRGRPISEKTNTLKEPIESELVQPNEPVEKTKSLKSKRSTRFPADIDEIEPIVELVEAKSLLRKKVVQPEENGAVKPNKSTDPSSNTDKKSLNSKRSKSKAKILIVEQDLIDLQDIEEKHERPLKSKRTSSREIATENENLSTLTKTLTLSNLRVLNLFAAAKLTRTTTIHKSSIASFGTDYILISKSHLIQPTATSTKVTTSTSPTSLVDCNYISQLTNAFTPSGNEPNDVIDIHNIVRAYVSKQIHVYLPPLVWNQALANGSWVNMKKIILESSAYIFFFPD</sequence>
<gene>
    <name evidence="2" type="ORF">HK100_000164</name>
</gene>
<evidence type="ECO:0000313" key="2">
    <source>
        <dbReference type="EMBL" id="KAJ3119756.1"/>
    </source>
</evidence>
<feature type="region of interest" description="Disordered" evidence="1">
    <location>
        <begin position="859"/>
        <end position="893"/>
    </location>
</feature>
<feature type="region of interest" description="Disordered" evidence="1">
    <location>
        <begin position="1052"/>
        <end position="1087"/>
    </location>
</feature>
<feature type="compositionally biased region" description="Basic residues" evidence="1">
    <location>
        <begin position="860"/>
        <end position="872"/>
    </location>
</feature>